<evidence type="ECO:0000313" key="1">
    <source>
        <dbReference type="EMBL" id="TFK95206.1"/>
    </source>
</evidence>
<gene>
    <name evidence="1" type="ORF">BDV98DRAFT_587253</name>
</gene>
<dbReference type="Proteomes" id="UP000305067">
    <property type="component" value="Unassembled WGS sequence"/>
</dbReference>
<name>A0A5C3Q0V4_9AGAR</name>
<reference evidence="1 2" key="1">
    <citation type="journal article" date="2019" name="Nat. Ecol. Evol.">
        <title>Megaphylogeny resolves global patterns of mushroom evolution.</title>
        <authorList>
            <person name="Varga T."/>
            <person name="Krizsan K."/>
            <person name="Foldi C."/>
            <person name="Dima B."/>
            <person name="Sanchez-Garcia M."/>
            <person name="Sanchez-Ramirez S."/>
            <person name="Szollosi G.J."/>
            <person name="Szarkandi J.G."/>
            <person name="Papp V."/>
            <person name="Albert L."/>
            <person name="Andreopoulos W."/>
            <person name="Angelini C."/>
            <person name="Antonin V."/>
            <person name="Barry K.W."/>
            <person name="Bougher N.L."/>
            <person name="Buchanan P."/>
            <person name="Buyck B."/>
            <person name="Bense V."/>
            <person name="Catcheside P."/>
            <person name="Chovatia M."/>
            <person name="Cooper J."/>
            <person name="Damon W."/>
            <person name="Desjardin D."/>
            <person name="Finy P."/>
            <person name="Geml J."/>
            <person name="Haridas S."/>
            <person name="Hughes K."/>
            <person name="Justo A."/>
            <person name="Karasinski D."/>
            <person name="Kautmanova I."/>
            <person name="Kiss B."/>
            <person name="Kocsube S."/>
            <person name="Kotiranta H."/>
            <person name="LaButti K.M."/>
            <person name="Lechner B.E."/>
            <person name="Liimatainen K."/>
            <person name="Lipzen A."/>
            <person name="Lukacs Z."/>
            <person name="Mihaltcheva S."/>
            <person name="Morgado L.N."/>
            <person name="Niskanen T."/>
            <person name="Noordeloos M.E."/>
            <person name="Ohm R.A."/>
            <person name="Ortiz-Santana B."/>
            <person name="Ovrebo C."/>
            <person name="Racz N."/>
            <person name="Riley R."/>
            <person name="Savchenko A."/>
            <person name="Shiryaev A."/>
            <person name="Soop K."/>
            <person name="Spirin V."/>
            <person name="Szebenyi C."/>
            <person name="Tomsovsky M."/>
            <person name="Tulloss R.E."/>
            <person name="Uehling J."/>
            <person name="Grigoriev I.V."/>
            <person name="Vagvolgyi C."/>
            <person name="Papp T."/>
            <person name="Martin F.M."/>
            <person name="Miettinen O."/>
            <person name="Hibbett D.S."/>
            <person name="Nagy L.G."/>
        </authorList>
    </citation>
    <scope>NUCLEOTIDE SEQUENCE [LARGE SCALE GENOMIC DNA]</scope>
    <source>
        <strain evidence="1 2">CBS 309.79</strain>
    </source>
</reference>
<keyword evidence="2" id="KW-1185">Reference proteome</keyword>
<sequence length="262" mass="27743">MQSATSEEIFMRIHSVSFAPSHRFTASAHHPSTFSLQKSFFGSRPLHTPALQASTSLGASPHLRPALQTWAFLTRPRTRMVVGGQFGARTCWEGCSCGRMTGCVRPGVGFAVEGCPQREGGVGTMAKQLGRKAGRASGKAVDIDRECDANLNDARSNTFASGSEGTNVAGRGITADVTSVYASLVKELDITLEEGISVDAPEPSCQDGFETAAAACGIEPVAKDRRVQVRSARAHGGTEQVWVKMVGQGIGEVAREVVTFAE</sequence>
<protein>
    <submittedName>
        <fullName evidence="1">Uncharacterized protein</fullName>
    </submittedName>
</protein>
<proteinExistence type="predicted"/>
<dbReference type="EMBL" id="ML178905">
    <property type="protein sequence ID" value="TFK95206.1"/>
    <property type="molecule type" value="Genomic_DNA"/>
</dbReference>
<evidence type="ECO:0000313" key="2">
    <source>
        <dbReference type="Proteomes" id="UP000305067"/>
    </source>
</evidence>
<dbReference type="AlphaFoldDB" id="A0A5C3Q0V4"/>
<accession>A0A5C3Q0V4</accession>
<organism evidence="1 2">
    <name type="scientific">Pterulicium gracile</name>
    <dbReference type="NCBI Taxonomy" id="1884261"/>
    <lineage>
        <taxon>Eukaryota</taxon>
        <taxon>Fungi</taxon>
        <taxon>Dikarya</taxon>
        <taxon>Basidiomycota</taxon>
        <taxon>Agaricomycotina</taxon>
        <taxon>Agaricomycetes</taxon>
        <taxon>Agaricomycetidae</taxon>
        <taxon>Agaricales</taxon>
        <taxon>Pleurotineae</taxon>
        <taxon>Pterulaceae</taxon>
        <taxon>Pterulicium</taxon>
    </lineage>
</organism>